<feature type="non-terminal residue" evidence="6">
    <location>
        <position position="1"/>
    </location>
</feature>
<dbReference type="OrthoDB" id="654824at2759"/>
<name>A0A5J9SZT4_9POAL</name>
<keyword evidence="2" id="KW-0812">Transmembrane</keyword>
<dbReference type="Pfam" id="PF03168">
    <property type="entry name" value="LEA_2"/>
    <property type="match status" value="1"/>
</dbReference>
<dbReference type="SUPFAM" id="SSF117070">
    <property type="entry name" value="LEA14-like"/>
    <property type="match status" value="1"/>
</dbReference>
<comment type="caution">
    <text evidence="6">The sequence shown here is derived from an EMBL/GenBank/DDBJ whole genome shotgun (WGS) entry which is preliminary data.</text>
</comment>
<dbReference type="Gramene" id="TVU04535">
    <property type="protein sequence ID" value="TVU04535"/>
    <property type="gene ID" value="EJB05_47648"/>
</dbReference>
<feature type="domain" description="Water stress and hypersensitive response" evidence="5">
    <location>
        <begin position="76"/>
        <end position="199"/>
    </location>
</feature>
<dbReference type="InterPro" id="IPR044839">
    <property type="entry name" value="NDR1-like"/>
</dbReference>
<comment type="subcellular location">
    <subcellularLocation>
        <location evidence="1">Membrane</location>
        <topology evidence="1">Single-pass membrane protein</topology>
    </subcellularLocation>
</comment>
<dbReference type="InterPro" id="IPR004864">
    <property type="entry name" value="LEA_2"/>
</dbReference>
<evidence type="ECO:0000313" key="6">
    <source>
        <dbReference type="EMBL" id="TVU04535.1"/>
    </source>
</evidence>
<evidence type="ECO:0000259" key="5">
    <source>
        <dbReference type="SMART" id="SM00769"/>
    </source>
</evidence>
<dbReference type="GO" id="GO:0016020">
    <property type="term" value="C:membrane"/>
    <property type="evidence" value="ECO:0007669"/>
    <property type="project" value="UniProtKB-SubCell"/>
</dbReference>
<dbReference type="PANTHER" id="PTHR31234">
    <property type="entry name" value="LATE EMBRYOGENESIS ABUNDANT (LEA) HYDROXYPROLINE-RICH GLYCOPROTEIN FAMILY"/>
    <property type="match status" value="1"/>
</dbReference>
<evidence type="ECO:0000256" key="3">
    <source>
        <dbReference type="ARBA" id="ARBA00022989"/>
    </source>
</evidence>
<keyword evidence="7" id="KW-1185">Reference proteome</keyword>
<evidence type="ECO:0000313" key="7">
    <source>
        <dbReference type="Proteomes" id="UP000324897"/>
    </source>
</evidence>
<dbReference type="GO" id="GO:0009269">
    <property type="term" value="P:response to desiccation"/>
    <property type="evidence" value="ECO:0007669"/>
    <property type="project" value="InterPro"/>
</dbReference>
<dbReference type="AlphaFoldDB" id="A0A5J9SZT4"/>
<evidence type="ECO:0000256" key="1">
    <source>
        <dbReference type="ARBA" id="ARBA00004167"/>
    </source>
</evidence>
<reference evidence="6 7" key="1">
    <citation type="journal article" date="2019" name="Sci. Rep.">
        <title>A high-quality genome of Eragrostis curvula grass provides insights into Poaceae evolution and supports new strategies to enhance forage quality.</title>
        <authorList>
            <person name="Carballo J."/>
            <person name="Santos B.A.C.M."/>
            <person name="Zappacosta D."/>
            <person name="Garbus I."/>
            <person name="Selva J.P."/>
            <person name="Gallo C.A."/>
            <person name="Diaz A."/>
            <person name="Albertini E."/>
            <person name="Caccamo M."/>
            <person name="Echenique V."/>
        </authorList>
    </citation>
    <scope>NUCLEOTIDE SEQUENCE [LARGE SCALE GENOMIC DNA]</scope>
    <source>
        <strain evidence="7">cv. Victoria</strain>
        <tissue evidence="6">Leaf</tissue>
    </source>
</reference>
<sequence>MGWGRLLQKAKTLPCAKDLTRPDSCSWPKMDSSASSPGPRRRWSWGSALVGAATTAAAAAVVVCRPRDPSFELISISLSTFHYRPPASLDLGLTLTVHATNPNVVPVRYGASTVSILYAGAHLGTARLDAGEQPATSCRLLHLPARLDGVELAHHARDILADAARRHMELDAAVEIAGEAAVFRLWARRFSVRINSHITVDPVFLEVVEQDNRSQMQLYLT</sequence>
<organism evidence="6 7">
    <name type="scientific">Eragrostis curvula</name>
    <name type="common">weeping love grass</name>
    <dbReference type="NCBI Taxonomy" id="38414"/>
    <lineage>
        <taxon>Eukaryota</taxon>
        <taxon>Viridiplantae</taxon>
        <taxon>Streptophyta</taxon>
        <taxon>Embryophyta</taxon>
        <taxon>Tracheophyta</taxon>
        <taxon>Spermatophyta</taxon>
        <taxon>Magnoliopsida</taxon>
        <taxon>Liliopsida</taxon>
        <taxon>Poales</taxon>
        <taxon>Poaceae</taxon>
        <taxon>PACMAD clade</taxon>
        <taxon>Chloridoideae</taxon>
        <taxon>Eragrostideae</taxon>
        <taxon>Eragrostidinae</taxon>
        <taxon>Eragrostis</taxon>
    </lineage>
</organism>
<accession>A0A5J9SZT4</accession>
<dbReference type="SMART" id="SM00769">
    <property type="entry name" value="WHy"/>
    <property type="match status" value="1"/>
</dbReference>
<proteinExistence type="predicted"/>
<protein>
    <recommendedName>
        <fullName evidence="5">Water stress and hypersensitive response domain-containing protein</fullName>
    </recommendedName>
</protein>
<dbReference type="Proteomes" id="UP000324897">
    <property type="component" value="Unassembled WGS sequence"/>
</dbReference>
<evidence type="ECO:0000256" key="2">
    <source>
        <dbReference type="ARBA" id="ARBA00022692"/>
    </source>
</evidence>
<gene>
    <name evidence="6" type="ORF">EJB05_47648</name>
</gene>
<dbReference type="PANTHER" id="PTHR31234:SF2">
    <property type="entry name" value="OS05G0199100 PROTEIN"/>
    <property type="match status" value="1"/>
</dbReference>
<dbReference type="EMBL" id="RWGY01000051">
    <property type="protein sequence ID" value="TVU04535.1"/>
    <property type="molecule type" value="Genomic_DNA"/>
</dbReference>
<keyword evidence="3" id="KW-1133">Transmembrane helix</keyword>
<evidence type="ECO:0000256" key="4">
    <source>
        <dbReference type="ARBA" id="ARBA00023136"/>
    </source>
</evidence>
<dbReference type="InterPro" id="IPR013990">
    <property type="entry name" value="WHy-dom"/>
</dbReference>
<dbReference type="GO" id="GO:0098542">
    <property type="term" value="P:defense response to other organism"/>
    <property type="evidence" value="ECO:0007669"/>
    <property type="project" value="InterPro"/>
</dbReference>
<keyword evidence="4" id="KW-0472">Membrane</keyword>